<organism evidence="1 2">
    <name type="scientific">Metarhizium robertsii</name>
    <dbReference type="NCBI Taxonomy" id="568076"/>
    <lineage>
        <taxon>Eukaryota</taxon>
        <taxon>Fungi</taxon>
        <taxon>Dikarya</taxon>
        <taxon>Ascomycota</taxon>
        <taxon>Pezizomycotina</taxon>
        <taxon>Sordariomycetes</taxon>
        <taxon>Hypocreomycetidae</taxon>
        <taxon>Hypocreales</taxon>
        <taxon>Clavicipitaceae</taxon>
        <taxon>Metarhizium</taxon>
    </lineage>
</organism>
<dbReference type="HOGENOM" id="CLU_137522_0_0_1"/>
<dbReference type="AlphaFoldDB" id="A0A0A1UTB0"/>
<gene>
    <name evidence="1" type="ORF">X797_007226</name>
</gene>
<protein>
    <submittedName>
        <fullName evidence="1">Uncharacterized protein</fullName>
    </submittedName>
</protein>
<dbReference type="Proteomes" id="UP000030151">
    <property type="component" value="Unassembled WGS sequence"/>
</dbReference>
<dbReference type="eggNOG" id="ENOG502TH59">
    <property type="taxonomic scope" value="Eukaryota"/>
</dbReference>
<name>A0A0A1UTB0_9HYPO</name>
<comment type="caution">
    <text evidence="1">The sequence shown here is derived from an EMBL/GenBank/DDBJ whole genome shotgun (WGS) entry which is preliminary data.</text>
</comment>
<reference evidence="1 2" key="1">
    <citation type="submission" date="2014-02" db="EMBL/GenBank/DDBJ databases">
        <title>The genome sequence of the entomopathogenic fungus Metarhizium robertsii ARSEF 2575.</title>
        <authorList>
            <person name="Giuliano Garisto Donzelli B."/>
            <person name="Roe B.A."/>
            <person name="Macmil S.L."/>
            <person name="Krasnoff S.B."/>
            <person name="Gibson D.M."/>
        </authorList>
    </citation>
    <scope>NUCLEOTIDE SEQUENCE [LARGE SCALE GENOMIC DNA]</scope>
    <source>
        <strain evidence="1 2">ARSEF 2575</strain>
    </source>
</reference>
<accession>A0A0A1UTB0</accession>
<dbReference type="OrthoDB" id="2910287at2759"/>
<evidence type="ECO:0000313" key="1">
    <source>
        <dbReference type="EMBL" id="EXU99759.1"/>
    </source>
</evidence>
<evidence type="ECO:0000313" key="2">
    <source>
        <dbReference type="Proteomes" id="UP000030151"/>
    </source>
</evidence>
<dbReference type="EMBL" id="JELW01000017">
    <property type="protein sequence ID" value="EXU99759.1"/>
    <property type="molecule type" value="Genomic_DNA"/>
</dbReference>
<proteinExistence type="predicted"/>
<sequence length="140" mass="15284">MKYSAVAAIVSSAVAVSASPVEKRAIGGVLLCTGANSTGTCKYSVYELNKCHQLTEPFYQNTNTFALDGENFYCFPKLVNCTDICTSPTGCTFGAVDYSYEHKYNLSAISWDKYITSFQCGMKQDPQTNNNGSSSKRFLS</sequence>